<keyword evidence="1 4" id="KW-0808">Transferase</keyword>
<dbReference type="Gene3D" id="3.40.630.30">
    <property type="match status" value="1"/>
</dbReference>
<organism evidence="4 5">
    <name type="scientific">Eiseniibacteriota bacterium</name>
    <dbReference type="NCBI Taxonomy" id="2212470"/>
    <lineage>
        <taxon>Bacteria</taxon>
        <taxon>Candidatus Eiseniibacteriota</taxon>
    </lineage>
</organism>
<dbReference type="PANTHER" id="PTHR43877:SF1">
    <property type="entry name" value="ACETYLTRANSFERASE"/>
    <property type="match status" value="1"/>
</dbReference>
<dbReference type="EMBL" id="VBOW01000013">
    <property type="protein sequence ID" value="TMQ60646.1"/>
    <property type="molecule type" value="Genomic_DNA"/>
</dbReference>
<sequence length="128" mass="14472">MIRFERRRNLDVPRLGALFAAAWGSPKPGYERVLAHSFTWVTASSGDDLVGFVNVAWDGDVHFFLLDTTVHPDWRRRGIGRRLVQEAIEACRGHGEWLHVDSDEELMAGFYQRCGFEATPAGLVDLTK</sequence>
<protein>
    <submittedName>
        <fullName evidence="4">GNAT family N-acetyltransferase</fullName>
    </submittedName>
</protein>
<dbReference type="AlphaFoldDB" id="A0A538TAJ7"/>
<dbReference type="InterPro" id="IPR016181">
    <property type="entry name" value="Acyl_CoA_acyltransferase"/>
</dbReference>
<dbReference type="SUPFAM" id="SSF55729">
    <property type="entry name" value="Acyl-CoA N-acyltransferases (Nat)"/>
    <property type="match status" value="1"/>
</dbReference>
<dbReference type="InterPro" id="IPR000182">
    <property type="entry name" value="GNAT_dom"/>
</dbReference>
<dbReference type="Proteomes" id="UP000316852">
    <property type="component" value="Unassembled WGS sequence"/>
</dbReference>
<evidence type="ECO:0000313" key="4">
    <source>
        <dbReference type="EMBL" id="TMQ60646.1"/>
    </source>
</evidence>
<dbReference type="GO" id="GO:0016747">
    <property type="term" value="F:acyltransferase activity, transferring groups other than amino-acyl groups"/>
    <property type="evidence" value="ECO:0007669"/>
    <property type="project" value="InterPro"/>
</dbReference>
<name>A0A538TAJ7_UNCEI</name>
<dbReference type="CDD" id="cd04301">
    <property type="entry name" value="NAT_SF"/>
    <property type="match status" value="1"/>
</dbReference>
<dbReference type="Pfam" id="PF00583">
    <property type="entry name" value="Acetyltransf_1"/>
    <property type="match status" value="1"/>
</dbReference>
<dbReference type="PROSITE" id="PS51186">
    <property type="entry name" value="GNAT"/>
    <property type="match status" value="1"/>
</dbReference>
<evidence type="ECO:0000256" key="2">
    <source>
        <dbReference type="ARBA" id="ARBA00023315"/>
    </source>
</evidence>
<evidence type="ECO:0000313" key="5">
    <source>
        <dbReference type="Proteomes" id="UP000316852"/>
    </source>
</evidence>
<dbReference type="PANTHER" id="PTHR43877">
    <property type="entry name" value="AMINOALKYLPHOSPHONATE N-ACETYLTRANSFERASE-RELATED-RELATED"/>
    <property type="match status" value="1"/>
</dbReference>
<reference evidence="4 5" key="1">
    <citation type="journal article" date="2019" name="Nat. Microbiol.">
        <title>Mediterranean grassland soil C-N compound turnover is dependent on rainfall and depth, and is mediated by genomically divergent microorganisms.</title>
        <authorList>
            <person name="Diamond S."/>
            <person name="Andeer P.F."/>
            <person name="Li Z."/>
            <person name="Crits-Christoph A."/>
            <person name="Burstein D."/>
            <person name="Anantharaman K."/>
            <person name="Lane K.R."/>
            <person name="Thomas B.C."/>
            <person name="Pan C."/>
            <person name="Northen T.R."/>
            <person name="Banfield J.F."/>
        </authorList>
    </citation>
    <scope>NUCLEOTIDE SEQUENCE [LARGE SCALE GENOMIC DNA]</scope>
    <source>
        <strain evidence="4">WS_6</strain>
    </source>
</reference>
<evidence type="ECO:0000256" key="1">
    <source>
        <dbReference type="ARBA" id="ARBA00022679"/>
    </source>
</evidence>
<dbReference type="InterPro" id="IPR050832">
    <property type="entry name" value="Bact_Acetyltransf"/>
</dbReference>
<keyword evidence="2" id="KW-0012">Acyltransferase</keyword>
<proteinExistence type="predicted"/>
<evidence type="ECO:0000259" key="3">
    <source>
        <dbReference type="PROSITE" id="PS51186"/>
    </source>
</evidence>
<comment type="caution">
    <text evidence="4">The sequence shown here is derived from an EMBL/GenBank/DDBJ whole genome shotgun (WGS) entry which is preliminary data.</text>
</comment>
<gene>
    <name evidence="4" type="ORF">E6K76_01220</name>
</gene>
<feature type="domain" description="N-acetyltransferase" evidence="3">
    <location>
        <begin position="2"/>
        <end position="128"/>
    </location>
</feature>
<accession>A0A538TAJ7</accession>